<evidence type="ECO:0000313" key="10">
    <source>
        <dbReference type="Proteomes" id="UP000601597"/>
    </source>
</evidence>
<evidence type="ECO:0000256" key="6">
    <source>
        <dbReference type="ARBA" id="ARBA00047512"/>
    </source>
</evidence>
<feature type="chain" id="PRO_5046338208" description="glycerophosphodiester phosphodiesterase" evidence="7">
    <location>
        <begin position="29"/>
        <end position="439"/>
    </location>
</feature>
<keyword evidence="3 7" id="KW-0732">Signal</keyword>
<dbReference type="EMBL" id="BMXV01000001">
    <property type="protein sequence ID" value="GGY58846.1"/>
    <property type="molecule type" value="Genomic_DNA"/>
</dbReference>
<dbReference type="CDD" id="cd08560">
    <property type="entry name" value="GDPD_EcGlpQ_like_1"/>
    <property type="match status" value="1"/>
</dbReference>
<keyword evidence="4" id="KW-0319">Glycerol metabolism</keyword>
<evidence type="ECO:0000259" key="8">
    <source>
        <dbReference type="PROSITE" id="PS51704"/>
    </source>
</evidence>
<name>A0ABQ3AJD7_9GAMM</name>
<dbReference type="Pfam" id="PF03009">
    <property type="entry name" value="GDPD"/>
    <property type="match status" value="1"/>
</dbReference>
<feature type="signal peptide" evidence="7">
    <location>
        <begin position="1"/>
        <end position="28"/>
    </location>
</feature>
<evidence type="ECO:0000256" key="3">
    <source>
        <dbReference type="ARBA" id="ARBA00022729"/>
    </source>
</evidence>
<protein>
    <recommendedName>
        <fullName evidence="2">glycerophosphodiester phosphodiesterase</fullName>
        <ecNumber evidence="2">3.1.4.46</ecNumber>
    </recommendedName>
</protein>
<evidence type="ECO:0000256" key="4">
    <source>
        <dbReference type="ARBA" id="ARBA00022798"/>
    </source>
</evidence>
<dbReference type="Proteomes" id="UP000601597">
    <property type="component" value="Unassembled WGS sequence"/>
</dbReference>
<proteinExistence type="inferred from homology"/>
<comment type="similarity">
    <text evidence="1">Belongs to the glycerophosphoryl diester phosphodiesterase family.</text>
</comment>
<evidence type="ECO:0000256" key="5">
    <source>
        <dbReference type="ARBA" id="ARBA00022801"/>
    </source>
</evidence>
<reference evidence="10" key="1">
    <citation type="journal article" date="2019" name="Int. J. Syst. Evol. Microbiol.">
        <title>The Global Catalogue of Microorganisms (GCM) 10K type strain sequencing project: providing services to taxonomists for standard genome sequencing and annotation.</title>
        <authorList>
            <consortium name="The Broad Institute Genomics Platform"/>
            <consortium name="The Broad Institute Genome Sequencing Center for Infectious Disease"/>
            <person name="Wu L."/>
            <person name="Ma J."/>
        </authorList>
    </citation>
    <scope>NUCLEOTIDE SEQUENCE [LARGE SCALE GENOMIC DNA]</scope>
    <source>
        <strain evidence="10">KCTC 22280</strain>
    </source>
</reference>
<dbReference type="EC" id="3.1.4.46" evidence="2"/>
<keyword evidence="10" id="KW-1185">Reference proteome</keyword>
<dbReference type="PROSITE" id="PS51704">
    <property type="entry name" value="GP_PDE"/>
    <property type="match status" value="1"/>
</dbReference>
<feature type="domain" description="GP-PDE" evidence="8">
    <location>
        <begin position="96"/>
        <end position="439"/>
    </location>
</feature>
<comment type="caution">
    <text evidence="9">The sequence shown here is derived from an EMBL/GenBank/DDBJ whole genome shotgun (WGS) entry which is preliminary data.</text>
</comment>
<dbReference type="SUPFAM" id="SSF51695">
    <property type="entry name" value="PLC-like phosphodiesterases"/>
    <property type="match status" value="1"/>
</dbReference>
<dbReference type="Gene3D" id="3.20.20.190">
    <property type="entry name" value="Phosphatidylinositol (PI) phosphodiesterase"/>
    <property type="match status" value="1"/>
</dbReference>
<organism evidence="9 10">
    <name type="scientific">Marinobacter zhanjiangensis</name>
    <dbReference type="NCBI Taxonomy" id="578215"/>
    <lineage>
        <taxon>Bacteria</taxon>
        <taxon>Pseudomonadati</taxon>
        <taxon>Pseudomonadota</taxon>
        <taxon>Gammaproteobacteria</taxon>
        <taxon>Pseudomonadales</taxon>
        <taxon>Marinobacteraceae</taxon>
        <taxon>Marinobacter</taxon>
    </lineage>
</organism>
<accession>A0ABQ3AJD7</accession>
<dbReference type="PANTHER" id="PTHR43620">
    <property type="entry name" value="GLYCEROPHOSPHORYL DIESTER PHOSPHODIESTERASE"/>
    <property type="match status" value="1"/>
</dbReference>
<evidence type="ECO:0000256" key="1">
    <source>
        <dbReference type="ARBA" id="ARBA00007277"/>
    </source>
</evidence>
<evidence type="ECO:0000256" key="7">
    <source>
        <dbReference type="SAM" id="SignalP"/>
    </source>
</evidence>
<dbReference type="PANTHER" id="PTHR43620:SF7">
    <property type="entry name" value="GLYCEROPHOSPHODIESTER PHOSPHODIESTERASE GDPD5-RELATED"/>
    <property type="match status" value="1"/>
</dbReference>
<dbReference type="InterPro" id="IPR017946">
    <property type="entry name" value="PLC-like_Pdiesterase_TIM-brl"/>
</dbReference>
<evidence type="ECO:0000313" key="9">
    <source>
        <dbReference type="EMBL" id="GGY58846.1"/>
    </source>
</evidence>
<dbReference type="InterPro" id="IPR030395">
    <property type="entry name" value="GP_PDE_dom"/>
</dbReference>
<evidence type="ECO:0000256" key="2">
    <source>
        <dbReference type="ARBA" id="ARBA00012247"/>
    </source>
</evidence>
<sequence>MKLKRLGSSVLAVTTLVAAVSLPMSASARGWQHEGDLPPGLERLQEKFDRLKKDLRHHRAEANLGPRPAWLVNDMDEGRLKKRLQRCENKRMRPTDFSIGHRGAPLQFPEHTMESYVAAADMGAGILECDVAFTADRELVCRHAQNDLHTTTNIVTIPELNAKCTQPFVPADPESGTPARAECRTSDITLDEFKSLEGKMDASNPMATTPEEYVGGTADWRTDLYASRGTLLSHRESIELFQALDVRMTPELKTPVVDMPFEGDYTQQDYARQMIRDYIDAGVKPGDVWPQSFLLDDVLFWVNEMPEFGRQAVFLDQQAITPETSSLAYMESLKARGVNVLAPALWKMLTLNGHQEIVPSEYAENARAAGLDLIAWTVERSGPLADGGGWYYQTVTDAINNDGDVMNVIDVLARDVGVIGIFSDWPATTTYYANCMGIR</sequence>
<comment type="catalytic activity">
    <reaction evidence="6">
        <text>a sn-glycero-3-phosphodiester + H2O = an alcohol + sn-glycerol 3-phosphate + H(+)</text>
        <dbReference type="Rhea" id="RHEA:12969"/>
        <dbReference type="ChEBI" id="CHEBI:15377"/>
        <dbReference type="ChEBI" id="CHEBI:15378"/>
        <dbReference type="ChEBI" id="CHEBI:30879"/>
        <dbReference type="ChEBI" id="CHEBI:57597"/>
        <dbReference type="ChEBI" id="CHEBI:83408"/>
        <dbReference type="EC" id="3.1.4.46"/>
    </reaction>
</comment>
<keyword evidence="5" id="KW-0378">Hydrolase</keyword>
<gene>
    <name evidence="9" type="ORF">GCM10007071_01240</name>
</gene>
<dbReference type="RefSeq" id="WP_227712223.1">
    <property type="nucleotide sequence ID" value="NZ_BMXV01000001.1"/>
</dbReference>